<comment type="caution">
    <text evidence="4">The sequence shown here is derived from an EMBL/GenBank/DDBJ whole genome shotgun (WGS) entry which is preliminary data.</text>
</comment>
<dbReference type="PANTHER" id="PTHR46572:SF2">
    <property type="entry name" value="RHO1 GDP-GTP EXCHANGE PROTEIN 1-RELATED"/>
    <property type="match status" value="1"/>
</dbReference>
<evidence type="ECO:0000256" key="2">
    <source>
        <dbReference type="SAM" id="MobiDB-lite"/>
    </source>
</evidence>
<dbReference type="InterPro" id="IPR052233">
    <property type="entry name" value="Rho-type_GEFs"/>
</dbReference>
<dbReference type="InterPro" id="IPR001180">
    <property type="entry name" value="CNH_dom"/>
</dbReference>
<accession>A0A8H3DY30</accession>
<gene>
    <name evidence="4" type="ORF">RDB_LOCUS67486</name>
</gene>
<protein>
    <recommendedName>
        <fullName evidence="3">CNH domain-containing protein</fullName>
    </recommendedName>
</protein>
<evidence type="ECO:0000256" key="1">
    <source>
        <dbReference type="ARBA" id="ARBA00022658"/>
    </source>
</evidence>
<keyword evidence="1" id="KW-0344">Guanine-nucleotide releasing factor</keyword>
<organism evidence="4 5">
    <name type="scientific">Rhizoctonia solani</name>
    <dbReference type="NCBI Taxonomy" id="456999"/>
    <lineage>
        <taxon>Eukaryota</taxon>
        <taxon>Fungi</taxon>
        <taxon>Dikarya</taxon>
        <taxon>Basidiomycota</taxon>
        <taxon>Agaricomycotina</taxon>
        <taxon>Agaricomycetes</taxon>
        <taxon>Cantharellales</taxon>
        <taxon>Ceratobasidiaceae</taxon>
        <taxon>Rhizoctonia</taxon>
    </lineage>
</organism>
<name>A0A8H3DY30_9AGAM</name>
<dbReference type="GO" id="GO:0005085">
    <property type="term" value="F:guanyl-nucleotide exchange factor activity"/>
    <property type="evidence" value="ECO:0007669"/>
    <property type="project" value="UniProtKB-KW"/>
</dbReference>
<feature type="compositionally biased region" description="Polar residues" evidence="2">
    <location>
        <begin position="164"/>
        <end position="180"/>
    </location>
</feature>
<dbReference type="Proteomes" id="UP000663827">
    <property type="component" value="Unassembled WGS sequence"/>
</dbReference>
<reference evidence="4" key="1">
    <citation type="submission" date="2021-01" db="EMBL/GenBank/DDBJ databases">
        <authorList>
            <person name="Kaushik A."/>
        </authorList>
    </citation>
    <scope>NUCLEOTIDE SEQUENCE</scope>
    <source>
        <strain evidence="4">AG5</strain>
    </source>
</reference>
<dbReference type="EMBL" id="CAJNJQ010001351">
    <property type="protein sequence ID" value="CAE7134514.1"/>
    <property type="molecule type" value="Genomic_DNA"/>
</dbReference>
<dbReference type="PROSITE" id="PS50219">
    <property type="entry name" value="CNH"/>
    <property type="match status" value="1"/>
</dbReference>
<evidence type="ECO:0000259" key="3">
    <source>
        <dbReference type="PROSITE" id="PS50219"/>
    </source>
</evidence>
<evidence type="ECO:0000313" key="4">
    <source>
        <dbReference type="EMBL" id="CAE7134514.1"/>
    </source>
</evidence>
<dbReference type="AlphaFoldDB" id="A0A8H3DY30"/>
<dbReference type="PANTHER" id="PTHR46572">
    <property type="entry name" value="RHO1 GDP-GTP EXCHANGE PROTEIN 1-RELATED"/>
    <property type="match status" value="1"/>
</dbReference>
<feature type="domain" description="CNH" evidence="3">
    <location>
        <begin position="47"/>
        <end position="351"/>
    </location>
</feature>
<dbReference type="SMART" id="SM00036">
    <property type="entry name" value="CNH"/>
    <property type="match status" value="1"/>
</dbReference>
<proteinExistence type="predicted"/>
<dbReference type="Pfam" id="PF00780">
    <property type="entry name" value="CNH"/>
    <property type="match status" value="1"/>
</dbReference>
<sequence>MLARTRTSIYPRLGLSLRAASTMVTRPADWKSRAPAPLPNTKTKTGEVQVNCVTLYNKDRTVVYGTDDGVYLQPQNGPTRKAFDLAGVQQVDVLEDLSLLVVRAERSVLTFPLDELETEQPVEHTRRITLASQTSFFKTGMCMSRMMICIVKTASLSSTFKVLKSSRSPTPESNQRGRTSSPDDNKLKPFKEFYIARESYLVQFLKSKLCVVAASGFEIVDFETLNTQALLDPVDQRLAFVRRVGPRPLRMYRIGGEFLVCYREFAFYVDSSGKKSERDVVIHWEGTPSTCGKYFQITQRIRLIAVLALHYPYIIAFSPNFVEIRHVDDGSLVQIILESDVRCLYAKGSLAEDLAYHLSRQREKNVLVSHANRVTFLTPNMTRADRRHSK</sequence>
<evidence type="ECO:0000313" key="5">
    <source>
        <dbReference type="Proteomes" id="UP000663827"/>
    </source>
</evidence>
<feature type="region of interest" description="Disordered" evidence="2">
    <location>
        <begin position="164"/>
        <end position="185"/>
    </location>
</feature>